<evidence type="ECO:0000313" key="2">
    <source>
        <dbReference type="Proteomes" id="UP001055811"/>
    </source>
</evidence>
<evidence type="ECO:0000313" key="1">
    <source>
        <dbReference type="EMBL" id="KAI3720823.1"/>
    </source>
</evidence>
<protein>
    <submittedName>
        <fullName evidence="1">Uncharacterized protein</fullName>
    </submittedName>
</protein>
<reference evidence="1 2" key="2">
    <citation type="journal article" date="2022" name="Mol. Ecol. Resour.">
        <title>The genomes of chicory, endive, great burdock and yacon provide insights into Asteraceae paleo-polyploidization history and plant inulin production.</title>
        <authorList>
            <person name="Fan W."/>
            <person name="Wang S."/>
            <person name="Wang H."/>
            <person name="Wang A."/>
            <person name="Jiang F."/>
            <person name="Liu H."/>
            <person name="Zhao H."/>
            <person name="Xu D."/>
            <person name="Zhang Y."/>
        </authorList>
    </citation>
    <scope>NUCLEOTIDE SEQUENCE [LARGE SCALE GENOMIC DNA]</scope>
    <source>
        <strain evidence="2">cv. Punajuju</strain>
        <tissue evidence="1">Leaves</tissue>
    </source>
</reference>
<organism evidence="1 2">
    <name type="scientific">Cichorium intybus</name>
    <name type="common">Chicory</name>
    <dbReference type="NCBI Taxonomy" id="13427"/>
    <lineage>
        <taxon>Eukaryota</taxon>
        <taxon>Viridiplantae</taxon>
        <taxon>Streptophyta</taxon>
        <taxon>Embryophyta</taxon>
        <taxon>Tracheophyta</taxon>
        <taxon>Spermatophyta</taxon>
        <taxon>Magnoliopsida</taxon>
        <taxon>eudicotyledons</taxon>
        <taxon>Gunneridae</taxon>
        <taxon>Pentapetalae</taxon>
        <taxon>asterids</taxon>
        <taxon>campanulids</taxon>
        <taxon>Asterales</taxon>
        <taxon>Asteraceae</taxon>
        <taxon>Cichorioideae</taxon>
        <taxon>Cichorieae</taxon>
        <taxon>Cichoriinae</taxon>
        <taxon>Cichorium</taxon>
    </lineage>
</organism>
<sequence length="224" mass="26339">MILKERVKKEKAYFQKNLQKRVAFQRDHEVEKVEINRETILVNLEALYTGKNSMVDVVKIEFWKQLLKKKIDLTLLNPKKELEVLRKWEMLEEGINEEMVENVKFLASVQQMLGSNRSINILAQLKLKSMLFVLDEESHALTEDVENLTKKVAEMEKKDFIISDVVLEKVSGTVAEMEKKEFAIIIDFNDGLDIVFQKGEKEKKKILKPNEMKKKKLFLPQYNH</sequence>
<dbReference type="EMBL" id="CM042014">
    <property type="protein sequence ID" value="KAI3720823.1"/>
    <property type="molecule type" value="Genomic_DNA"/>
</dbReference>
<reference evidence="2" key="1">
    <citation type="journal article" date="2022" name="Mol. Ecol. Resour.">
        <title>The genomes of chicory, endive, great burdock and yacon provide insights into Asteraceae palaeo-polyploidization history and plant inulin production.</title>
        <authorList>
            <person name="Fan W."/>
            <person name="Wang S."/>
            <person name="Wang H."/>
            <person name="Wang A."/>
            <person name="Jiang F."/>
            <person name="Liu H."/>
            <person name="Zhao H."/>
            <person name="Xu D."/>
            <person name="Zhang Y."/>
        </authorList>
    </citation>
    <scope>NUCLEOTIDE SEQUENCE [LARGE SCALE GENOMIC DNA]</scope>
    <source>
        <strain evidence="2">cv. Punajuju</strain>
    </source>
</reference>
<dbReference type="Proteomes" id="UP001055811">
    <property type="component" value="Linkage Group LG06"/>
</dbReference>
<keyword evidence="2" id="KW-1185">Reference proteome</keyword>
<gene>
    <name evidence="1" type="ORF">L2E82_31818</name>
</gene>
<name>A0ACB9BFH3_CICIN</name>
<proteinExistence type="predicted"/>
<comment type="caution">
    <text evidence="1">The sequence shown here is derived from an EMBL/GenBank/DDBJ whole genome shotgun (WGS) entry which is preliminary data.</text>
</comment>
<accession>A0ACB9BFH3</accession>